<evidence type="ECO:0000313" key="2">
    <source>
        <dbReference type="Proteomes" id="UP000266234"/>
    </source>
</evidence>
<accession>A0A395SWI4</accession>
<dbReference type="SUPFAM" id="SSF52047">
    <property type="entry name" value="RNI-like"/>
    <property type="match status" value="1"/>
</dbReference>
<keyword evidence="2" id="KW-1185">Reference proteome</keyword>
<name>A0A395SWI4_9HYPO</name>
<gene>
    <name evidence="1" type="ORF">FLONG3_5351</name>
</gene>
<proteinExistence type="predicted"/>
<organism evidence="1 2">
    <name type="scientific">Fusarium longipes</name>
    <dbReference type="NCBI Taxonomy" id="694270"/>
    <lineage>
        <taxon>Eukaryota</taxon>
        <taxon>Fungi</taxon>
        <taxon>Dikarya</taxon>
        <taxon>Ascomycota</taxon>
        <taxon>Pezizomycotina</taxon>
        <taxon>Sordariomycetes</taxon>
        <taxon>Hypocreomycetidae</taxon>
        <taxon>Hypocreales</taxon>
        <taxon>Nectriaceae</taxon>
        <taxon>Fusarium</taxon>
    </lineage>
</organism>
<protein>
    <submittedName>
        <fullName evidence="1">Uncharacterized protein</fullName>
    </submittedName>
</protein>
<comment type="caution">
    <text evidence="1">The sequence shown here is derived from an EMBL/GenBank/DDBJ whole genome shotgun (WGS) entry which is preliminary data.</text>
</comment>
<dbReference type="STRING" id="694270.A0A395SWI4"/>
<sequence>MLKAIQIRHLYCRPFVPAAIRYSKFIVSTRPTQVLQHHLCYSSASTAVDYSRIRIYDFNDIDRLYTLLTSYALNPSRADTVSEIVIDADLWANRSSWHHETEEMKSFKGNVKGHTALLDYVQNLAFDEDTTAKIIRSIDLKKKYMNGFWSPKDGSWPRENVQFAAVAITILLSLCHNVSTLYLAEHLSTKILVEFLLKNNYNQLQKPVLQKLKHVRFMTSSFSDPRVYGTLEILEYMQWIHRLPSLESVTMEGLQEYQAERTLFVPRTGNMKKMEISHCDISGPFLAGILSIPKTLQHLKLSLGGLWSTDGGLPLVRPFHVGLALAAYKDTLQVLDVDLDYVVQNADDRYWDCNEEDDGDGWMAETQKNDYGRDRLALDKATSMEPEPEERDVEEEYGRTIGSFHGFTRLTHLSVSIITLLGSWGNYERPFHLVQSPPFRLVDALPTSLEYLCIYGYVRGDNLDVDGHIDELLAEKEKKLPKLKIIEGIDKHIPSLKDIFGDLDEPAEDDVYVRKEIDMEWKEVEHDLK</sequence>
<dbReference type="EMBL" id="PXOG01000115">
    <property type="protein sequence ID" value="RGP76305.1"/>
    <property type="molecule type" value="Genomic_DNA"/>
</dbReference>
<reference evidence="1 2" key="1">
    <citation type="journal article" date="2018" name="PLoS Pathog.">
        <title>Evolution of structural diversity of trichothecenes, a family of toxins produced by plant pathogenic and entomopathogenic fungi.</title>
        <authorList>
            <person name="Proctor R.H."/>
            <person name="McCormick S.P."/>
            <person name="Kim H.S."/>
            <person name="Cardoza R.E."/>
            <person name="Stanley A.M."/>
            <person name="Lindo L."/>
            <person name="Kelly A."/>
            <person name="Brown D.W."/>
            <person name="Lee T."/>
            <person name="Vaughan M.M."/>
            <person name="Alexander N.J."/>
            <person name="Busman M."/>
            <person name="Gutierrez S."/>
        </authorList>
    </citation>
    <scope>NUCLEOTIDE SEQUENCE [LARGE SCALE GENOMIC DNA]</scope>
    <source>
        <strain evidence="1 2">NRRL 20695</strain>
    </source>
</reference>
<dbReference type="Proteomes" id="UP000266234">
    <property type="component" value="Unassembled WGS sequence"/>
</dbReference>
<dbReference type="AlphaFoldDB" id="A0A395SWI4"/>
<evidence type="ECO:0000313" key="1">
    <source>
        <dbReference type="EMBL" id="RGP76305.1"/>
    </source>
</evidence>
<dbReference type="OrthoDB" id="3437411at2759"/>